<evidence type="ECO:0000313" key="1">
    <source>
        <dbReference type="EMBL" id="BCO28412.1"/>
    </source>
</evidence>
<evidence type="ECO:0008006" key="3">
    <source>
        <dbReference type="Google" id="ProtNLM"/>
    </source>
</evidence>
<gene>
    <name evidence="1" type="ORF">MIZ03_3312</name>
</gene>
<keyword evidence="2" id="KW-1185">Reference proteome</keyword>
<sequence>MTIAPITRLPPALLSATHGAGDGTEPAWAAGIDNLLTHCAGSSANQNLLVVVEPDETFYKGQLGQKLAHDARQRGLNVQVVAAPLVTGPEKFPLDLLELIAQADHTVFFSRLGTMGRFLKFPGVGTKIVCYTLDPTSLASSFATLPYAFLQAVHDALVRKISASSSYRITCANGTNLHAELRKGITPDLPVLTPFTVRNFPLMVVPPISAQTLNGTLALSLALLSTATHNYPDPILPLNGPLLLSIEQGRISGFGGETAQAFRAQQHFDRVAQDVNGDPRCVNSWHTGFNPGTWFAGQAKDDLLRWGNVVFGSPRYTHFHMVGSDPGDICGSLFDATISFDREVLWRDGQLVFLHTEEGQALATEHGVSLESIEASPSIGI</sequence>
<accession>A0ABN6D8Q4</accession>
<protein>
    <recommendedName>
        <fullName evidence="3">Leucyl aminopeptidase (Aminopeptidase T)</fullName>
    </recommendedName>
</protein>
<organism evidence="1 2">
    <name type="scientific">Rhodoferax lithotrophicus</name>
    <dbReference type="NCBI Taxonomy" id="2798804"/>
    <lineage>
        <taxon>Bacteria</taxon>
        <taxon>Pseudomonadati</taxon>
        <taxon>Pseudomonadota</taxon>
        <taxon>Betaproteobacteria</taxon>
        <taxon>Burkholderiales</taxon>
        <taxon>Comamonadaceae</taxon>
        <taxon>Rhodoferax</taxon>
    </lineage>
</organism>
<dbReference type="EMBL" id="AP024238">
    <property type="protein sequence ID" value="BCO28412.1"/>
    <property type="molecule type" value="Genomic_DNA"/>
</dbReference>
<dbReference type="Proteomes" id="UP000824366">
    <property type="component" value="Chromosome"/>
</dbReference>
<name>A0ABN6D8Q4_9BURK</name>
<evidence type="ECO:0000313" key="2">
    <source>
        <dbReference type="Proteomes" id="UP000824366"/>
    </source>
</evidence>
<reference evidence="1 2" key="1">
    <citation type="journal article" date="2021" name="Microbiol. Spectr.">
        <title>A Single Bacterium Capable of Oxidation and Reduction of Iron at Circumneutral pH.</title>
        <authorList>
            <person name="Kato S."/>
            <person name="Ohkuma M."/>
        </authorList>
    </citation>
    <scope>NUCLEOTIDE SEQUENCE [LARGE SCALE GENOMIC DNA]</scope>
    <source>
        <strain evidence="1 2">MIZ03</strain>
    </source>
</reference>
<proteinExistence type="predicted"/>